<name>A0ABX6T7Z1_9SPHN</name>
<evidence type="ECO:0000313" key="1">
    <source>
        <dbReference type="EMBL" id="QNP45785.1"/>
    </source>
</evidence>
<dbReference type="RefSeq" id="WP_187708738.1">
    <property type="nucleotide sequence ID" value="NZ_CP178916.1"/>
</dbReference>
<proteinExistence type="predicted"/>
<keyword evidence="2" id="KW-1185">Reference proteome</keyword>
<gene>
    <name evidence="1" type="ORF">H9L14_00130</name>
</gene>
<sequence>MFYMRFGMSELRSKALAAIDEAANKALNAPVERQMALRFALAFLANFAEERWPFDNFWRAIATQDPKVRSATVTAARNAIHRAVKG</sequence>
<dbReference type="EMBL" id="CP060782">
    <property type="protein sequence ID" value="QNP45785.1"/>
    <property type="molecule type" value="Genomic_DNA"/>
</dbReference>
<organism evidence="1 2">
    <name type="scientific">Sphingomonas sediminicola</name>
    <dbReference type="NCBI Taxonomy" id="386874"/>
    <lineage>
        <taxon>Bacteria</taxon>
        <taxon>Pseudomonadati</taxon>
        <taxon>Pseudomonadota</taxon>
        <taxon>Alphaproteobacteria</taxon>
        <taxon>Sphingomonadales</taxon>
        <taxon>Sphingomonadaceae</taxon>
        <taxon>Sphingomonas</taxon>
    </lineage>
</organism>
<evidence type="ECO:0000313" key="2">
    <source>
        <dbReference type="Proteomes" id="UP000516105"/>
    </source>
</evidence>
<dbReference type="Proteomes" id="UP000516105">
    <property type="component" value="Chromosome"/>
</dbReference>
<reference evidence="1 2" key="1">
    <citation type="submission" date="2020-08" db="EMBL/GenBank/DDBJ databases">
        <title>Genome sequence of Sphingomonas sediminicola KACC 15039T.</title>
        <authorList>
            <person name="Hyun D.-W."/>
            <person name="Bae J.-W."/>
        </authorList>
    </citation>
    <scope>NUCLEOTIDE SEQUENCE [LARGE SCALE GENOMIC DNA]</scope>
    <source>
        <strain evidence="1 2">KACC 15039</strain>
    </source>
</reference>
<evidence type="ECO:0008006" key="3">
    <source>
        <dbReference type="Google" id="ProtNLM"/>
    </source>
</evidence>
<protein>
    <recommendedName>
        <fullName evidence="3">HEAT repeat domain-containing protein</fullName>
    </recommendedName>
</protein>
<accession>A0ABX6T7Z1</accession>